<dbReference type="InterPro" id="IPR017853">
    <property type="entry name" value="GH"/>
</dbReference>
<feature type="domain" description="Chitin-binding type-3" evidence="2">
    <location>
        <begin position="276"/>
        <end position="324"/>
    </location>
</feature>
<dbReference type="GO" id="GO:0030246">
    <property type="term" value="F:carbohydrate binding"/>
    <property type="evidence" value="ECO:0007669"/>
    <property type="project" value="InterPro"/>
</dbReference>
<reference evidence="3" key="1">
    <citation type="submission" date="2016-10" db="EMBL/GenBank/DDBJ databases">
        <title>Sequence of Gallionella enrichment culture.</title>
        <authorList>
            <person name="Poehlein A."/>
            <person name="Muehling M."/>
            <person name="Daniel R."/>
        </authorList>
    </citation>
    <scope>NUCLEOTIDE SEQUENCE</scope>
</reference>
<sequence>MRVSFGGQRGSELAAACTDPVALRNAYQSVVDRYTLTSIDLDLEGASLADAAAGARRADAVKSVQDHVHAAGRHLAVWLTLPVSPSGLTADGVAAVDQMLASGVDLAGVNGMTMDFGTAITRSTPMSEAVLQAATALHAQVKTAYARAGANLDDAHTWAKVGITPMIGQNDVEGEVFTLDDAATVNTFARSHGVGQVSMWSLNRDSTCGSPLPKVLTVVQTTCSGVDQGSRSFADVLATDLPYASPATVSPIASAVPTASAASAADQTDDPAHSPFPIWDPLGTYPGGTKIVWHHNVYQARYWNSGFAPDTPVATATDSPWTLVGPVLPGDTPAPLPTLPAGSYPQWNATEAYVAGTRVQVGLVPYEAKWWTQGQLPGKAVAGGSPWVLVLPGG</sequence>
<dbReference type="SMART" id="SM00495">
    <property type="entry name" value="ChtBD3"/>
    <property type="match status" value="2"/>
</dbReference>
<dbReference type="PANTHER" id="PTHR42976:SF1">
    <property type="entry name" value="GH18 DOMAIN-CONTAINING PROTEIN-RELATED"/>
    <property type="match status" value="1"/>
</dbReference>
<dbReference type="PANTHER" id="PTHR42976">
    <property type="entry name" value="BIFUNCTIONAL CHITINASE/LYSOZYME-RELATED"/>
    <property type="match status" value="1"/>
</dbReference>
<comment type="caution">
    <text evidence="3">The sequence shown here is derived from an EMBL/GenBank/DDBJ whole genome shotgun (WGS) entry which is preliminary data.</text>
</comment>
<dbReference type="CDD" id="cd12215">
    <property type="entry name" value="ChiC_BD"/>
    <property type="match status" value="2"/>
</dbReference>
<keyword evidence="1" id="KW-0378">Hydrolase</keyword>
<dbReference type="AlphaFoldDB" id="A0A1J5QPV9"/>
<proteinExistence type="predicted"/>
<dbReference type="InterPro" id="IPR036573">
    <property type="entry name" value="CBM_sf_5/12"/>
</dbReference>
<dbReference type="SUPFAM" id="SSF51055">
    <property type="entry name" value="Carbohydrate binding domain"/>
    <property type="match status" value="2"/>
</dbReference>
<evidence type="ECO:0000259" key="2">
    <source>
        <dbReference type="SMART" id="SM00495"/>
    </source>
</evidence>
<dbReference type="EMBL" id="MLJW01000860">
    <property type="protein sequence ID" value="OIQ81964.1"/>
    <property type="molecule type" value="Genomic_DNA"/>
</dbReference>
<dbReference type="GO" id="GO:0005576">
    <property type="term" value="C:extracellular region"/>
    <property type="evidence" value="ECO:0007669"/>
    <property type="project" value="InterPro"/>
</dbReference>
<dbReference type="Gene3D" id="3.20.20.80">
    <property type="entry name" value="Glycosidases"/>
    <property type="match status" value="1"/>
</dbReference>
<organism evidence="3">
    <name type="scientific">mine drainage metagenome</name>
    <dbReference type="NCBI Taxonomy" id="410659"/>
    <lineage>
        <taxon>unclassified sequences</taxon>
        <taxon>metagenomes</taxon>
        <taxon>ecological metagenomes</taxon>
    </lineage>
</organism>
<dbReference type="InterPro" id="IPR003610">
    <property type="entry name" value="CBM5/12"/>
</dbReference>
<name>A0A1J5QPV9_9ZZZZ</name>
<dbReference type="Gene3D" id="2.10.10.20">
    <property type="entry name" value="Carbohydrate-binding module superfamily 5/12"/>
    <property type="match status" value="2"/>
</dbReference>
<dbReference type="SUPFAM" id="SSF51445">
    <property type="entry name" value="(Trans)glycosidases"/>
    <property type="match status" value="1"/>
</dbReference>
<gene>
    <name evidence="3" type="primary">chiA_2</name>
    <name evidence="3" type="ORF">GALL_362540</name>
</gene>
<feature type="domain" description="Chitin-binding type-3" evidence="2">
    <location>
        <begin position="344"/>
        <end position="390"/>
    </location>
</feature>
<dbReference type="GO" id="GO:0005975">
    <property type="term" value="P:carbohydrate metabolic process"/>
    <property type="evidence" value="ECO:0007669"/>
    <property type="project" value="InterPro"/>
</dbReference>
<accession>A0A1J5QPV9</accession>
<evidence type="ECO:0000313" key="3">
    <source>
        <dbReference type="EMBL" id="OIQ81964.1"/>
    </source>
</evidence>
<dbReference type="GO" id="GO:0004553">
    <property type="term" value="F:hydrolase activity, hydrolyzing O-glycosyl compounds"/>
    <property type="evidence" value="ECO:0007669"/>
    <property type="project" value="InterPro"/>
</dbReference>
<dbReference type="InterPro" id="IPR052750">
    <property type="entry name" value="GH18_Chitinase"/>
</dbReference>
<protein>
    <submittedName>
        <fullName evidence="3">Putative bifunctional chitinase/lysozyme</fullName>
    </submittedName>
</protein>
<evidence type="ECO:0000256" key="1">
    <source>
        <dbReference type="ARBA" id="ARBA00022801"/>
    </source>
</evidence>